<dbReference type="EC" id="3.1.26.4" evidence="3"/>
<accession>A0A2T9ZB34</accession>
<keyword evidence="5" id="KW-0479">Metal-binding</keyword>
<feature type="domain" description="RNase H type-1" evidence="9">
    <location>
        <begin position="225"/>
        <end position="392"/>
    </location>
</feature>
<evidence type="ECO:0000313" key="10">
    <source>
        <dbReference type="EMBL" id="PVV01819.1"/>
    </source>
</evidence>
<dbReference type="OrthoDB" id="245563at2759"/>
<evidence type="ECO:0000313" key="11">
    <source>
        <dbReference type="Proteomes" id="UP000245609"/>
    </source>
</evidence>
<evidence type="ECO:0000256" key="2">
    <source>
        <dbReference type="ARBA" id="ARBA00005300"/>
    </source>
</evidence>
<comment type="caution">
    <text evidence="10">The sequence shown here is derived from an EMBL/GenBank/DDBJ whole genome shotgun (WGS) entry which is preliminary data.</text>
</comment>
<dbReference type="Proteomes" id="UP000245609">
    <property type="component" value="Unassembled WGS sequence"/>
</dbReference>
<dbReference type="InterPro" id="IPR036397">
    <property type="entry name" value="RNaseH_sf"/>
</dbReference>
<keyword evidence="6" id="KW-0255">Endonuclease</keyword>
<dbReference type="InterPro" id="IPR012337">
    <property type="entry name" value="RNaseH-like_sf"/>
</dbReference>
<evidence type="ECO:0000256" key="3">
    <source>
        <dbReference type="ARBA" id="ARBA00012180"/>
    </source>
</evidence>
<comment type="catalytic activity">
    <reaction evidence="1">
        <text>Endonucleolytic cleavage to 5'-phosphomonoester.</text>
        <dbReference type="EC" id="3.1.26.4"/>
    </reaction>
</comment>
<dbReference type="GO" id="GO:0043137">
    <property type="term" value="P:DNA replication, removal of RNA primer"/>
    <property type="evidence" value="ECO:0007669"/>
    <property type="project" value="TreeGrafter"/>
</dbReference>
<dbReference type="GO" id="GO:0004523">
    <property type="term" value="F:RNA-DNA hybrid ribonuclease activity"/>
    <property type="evidence" value="ECO:0007669"/>
    <property type="project" value="UniProtKB-EC"/>
</dbReference>
<feature type="compositionally biased region" description="Basic and acidic residues" evidence="8">
    <location>
        <begin position="177"/>
        <end position="197"/>
    </location>
</feature>
<dbReference type="PANTHER" id="PTHR10642">
    <property type="entry name" value="RIBONUCLEASE H1"/>
    <property type="match status" value="1"/>
</dbReference>
<evidence type="ECO:0000256" key="1">
    <source>
        <dbReference type="ARBA" id="ARBA00000077"/>
    </source>
</evidence>
<dbReference type="PANTHER" id="PTHR10642:SF26">
    <property type="entry name" value="RIBONUCLEASE H1"/>
    <property type="match status" value="1"/>
</dbReference>
<protein>
    <recommendedName>
        <fullName evidence="3">ribonuclease H</fullName>
        <ecNumber evidence="3">3.1.26.4</ecNumber>
    </recommendedName>
</protein>
<proteinExistence type="inferred from homology"/>
<evidence type="ECO:0000259" key="9">
    <source>
        <dbReference type="PROSITE" id="PS50879"/>
    </source>
</evidence>
<keyword evidence="7" id="KW-0378">Hydrolase</keyword>
<dbReference type="PROSITE" id="PS50879">
    <property type="entry name" value="RNASE_H_1"/>
    <property type="match status" value="1"/>
</dbReference>
<dbReference type="AlphaFoldDB" id="A0A2T9ZB34"/>
<dbReference type="STRING" id="133381.A0A2T9ZB34"/>
<organism evidence="10 11">
    <name type="scientific">Smittium megazygosporum</name>
    <dbReference type="NCBI Taxonomy" id="133381"/>
    <lineage>
        <taxon>Eukaryota</taxon>
        <taxon>Fungi</taxon>
        <taxon>Fungi incertae sedis</taxon>
        <taxon>Zoopagomycota</taxon>
        <taxon>Kickxellomycotina</taxon>
        <taxon>Harpellomycetes</taxon>
        <taxon>Harpellales</taxon>
        <taxon>Legeriomycetaceae</taxon>
        <taxon>Smittium</taxon>
    </lineage>
</organism>
<dbReference type="GO" id="GO:0003676">
    <property type="term" value="F:nucleic acid binding"/>
    <property type="evidence" value="ECO:0007669"/>
    <property type="project" value="InterPro"/>
</dbReference>
<dbReference type="InterPro" id="IPR050092">
    <property type="entry name" value="RNase_H"/>
</dbReference>
<reference evidence="10 11" key="1">
    <citation type="journal article" date="2018" name="MBio">
        <title>Comparative Genomics Reveals the Core Gene Toolbox for the Fungus-Insect Symbiosis.</title>
        <authorList>
            <person name="Wang Y."/>
            <person name="Stata M."/>
            <person name="Wang W."/>
            <person name="Stajich J.E."/>
            <person name="White M.M."/>
            <person name="Moncalvo J.M."/>
        </authorList>
    </citation>
    <scope>NUCLEOTIDE SEQUENCE [LARGE SCALE GENOMIC DNA]</scope>
    <source>
        <strain evidence="10 11">SC-DP-2</strain>
    </source>
</reference>
<dbReference type="EMBL" id="MBFS01000776">
    <property type="protein sequence ID" value="PVV01819.1"/>
    <property type="molecule type" value="Genomic_DNA"/>
</dbReference>
<dbReference type="InterPro" id="IPR002156">
    <property type="entry name" value="RNaseH_domain"/>
</dbReference>
<sequence length="393" mass="45089">MYFNENALEANKNKAVIFSLIYVKNFDLCRKPNSLILALLEETGFDLEKIFFFSSLGRWCSEFLISESYGSLFTEKIQGLSDRFSLPEQYAISVDQGYNPLLPQSYDYLSIRYELPSLARKVLELNSRHVASIHYSNVIDSTSDLQLKTFFSKLLASLKLENLALGQNSTYQLCPSKKNENKQNENPDSKKRKEKNVDSIKLNLMKSNWNTLTEEHIAAMVPEMQQYRLIVYTDGAYVHYSSARYKPISTSTTQNYTAGIGVFFSNEKHGPIYEKLDGVYSSARAELIAVQYALKRIISNMTEFSEYHELWFCLDSRYVIDGINSNFKKWMVLDNKNSRGKKIANFDLFQKINDLCSILTVNNFSLFFHYLPSHSGIKGNEISNLLAKAATLI</sequence>
<gene>
    <name evidence="10" type="ORF">BB560_003748</name>
</gene>
<keyword evidence="11" id="KW-1185">Reference proteome</keyword>
<evidence type="ECO:0000256" key="7">
    <source>
        <dbReference type="ARBA" id="ARBA00022801"/>
    </source>
</evidence>
<name>A0A2T9ZB34_9FUNG</name>
<feature type="region of interest" description="Disordered" evidence="8">
    <location>
        <begin position="174"/>
        <end position="197"/>
    </location>
</feature>
<evidence type="ECO:0000256" key="4">
    <source>
        <dbReference type="ARBA" id="ARBA00022722"/>
    </source>
</evidence>
<keyword evidence="4" id="KW-0540">Nuclease</keyword>
<dbReference type="GO" id="GO:0046872">
    <property type="term" value="F:metal ion binding"/>
    <property type="evidence" value="ECO:0007669"/>
    <property type="project" value="UniProtKB-KW"/>
</dbReference>
<evidence type="ECO:0000256" key="8">
    <source>
        <dbReference type="SAM" id="MobiDB-lite"/>
    </source>
</evidence>
<evidence type="ECO:0000256" key="6">
    <source>
        <dbReference type="ARBA" id="ARBA00022759"/>
    </source>
</evidence>
<evidence type="ECO:0000256" key="5">
    <source>
        <dbReference type="ARBA" id="ARBA00022723"/>
    </source>
</evidence>
<dbReference type="Gene3D" id="3.30.420.10">
    <property type="entry name" value="Ribonuclease H-like superfamily/Ribonuclease H"/>
    <property type="match status" value="1"/>
</dbReference>
<comment type="similarity">
    <text evidence="2">Belongs to the RNase H family.</text>
</comment>
<dbReference type="SUPFAM" id="SSF53098">
    <property type="entry name" value="Ribonuclease H-like"/>
    <property type="match status" value="1"/>
</dbReference>
<dbReference type="Pfam" id="PF00075">
    <property type="entry name" value="RNase_H"/>
    <property type="match status" value="1"/>
</dbReference>